<evidence type="ECO:0000313" key="2">
    <source>
        <dbReference type="EMBL" id="MPN37153.1"/>
    </source>
</evidence>
<feature type="region of interest" description="Disordered" evidence="1">
    <location>
        <begin position="1"/>
        <end position="53"/>
    </location>
</feature>
<reference evidence="2" key="1">
    <citation type="submission" date="2019-08" db="EMBL/GenBank/DDBJ databases">
        <authorList>
            <person name="Kucharzyk K."/>
            <person name="Murdoch R.W."/>
            <person name="Higgins S."/>
            <person name="Loffler F."/>
        </authorList>
    </citation>
    <scope>NUCLEOTIDE SEQUENCE</scope>
</reference>
<protein>
    <submittedName>
        <fullName evidence="2">Uncharacterized protein</fullName>
    </submittedName>
</protein>
<evidence type="ECO:0000256" key="1">
    <source>
        <dbReference type="SAM" id="MobiDB-lite"/>
    </source>
</evidence>
<feature type="compositionally biased region" description="Basic and acidic residues" evidence="1">
    <location>
        <begin position="29"/>
        <end position="40"/>
    </location>
</feature>
<proteinExistence type="predicted"/>
<dbReference type="AlphaFoldDB" id="A0A645HNX6"/>
<dbReference type="EMBL" id="VSSQ01091651">
    <property type="protein sequence ID" value="MPN37153.1"/>
    <property type="molecule type" value="Genomic_DNA"/>
</dbReference>
<feature type="compositionally biased region" description="Basic and acidic residues" evidence="1">
    <location>
        <begin position="1"/>
        <end position="21"/>
    </location>
</feature>
<sequence length="107" mass="12278">MEQRQDPKCDNHVVRQSDNHPRRQSPLKAETDVHQDGDQRRHQRHRTGLRQISPHARTHEFNSLHRGVLVGGFVNHTQHFAAQHLAAVGPFGRRHTDHDVVTAAEVL</sequence>
<gene>
    <name evidence="2" type="ORF">SDC9_184669</name>
</gene>
<name>A0A645HNX6_9ZZZZ</name>
<comment type="caution">
    <text evidence="2">The sequence shown here is derived from an EMBL/GenBank/DDBJ whole genome shotgun (WGS) entry which is preliminary data.</text>
</comment>
<organism evidence="2">
    <name type="scientific">bioreactor metagenome</name>
    <dbReference type="NCBI Taxonomy" id="1076179"/>
    <lineage>
        <taxon>unclassified sequences</taxon>
        <taxon>metagenomes</taxon>
        <taxon>ecological metagenomes</taxon>
    </lineage>
</organism>
<accession>A0A645HNX6</accession>